<dbReference type="InterPro" id="IPR017730">
    <property type="entry name" value="Chaperonin_ClpB"/>
</dbReference>
<evidence type="ECO:0000256" key="9">
    <source>
        <dbReference type="PROSITE-ProRule" id="PRU01251"/>
    </source>
</evidence>
<reference evidence="13 14" key="1">
    <citation type="submission" date="2020-03" db="EMBL/GenBank/DDBJ databases">
        <title>Soil Listeria distribution.</title>
        <authorList>
            <person name="Liao J."/>
            <person name="Wiedmann M."/>
        </authorList>
    </citation>
    <scope>NUCLEOTIDE SEQUENCE [LARGE SCALE GENOMIC DNA]</scope>
    <source>
        <strain evidence="13 14">FSL L7-1507</strain>
    </source>
</reference>
<keyword evidence="7 10" id="KW-0143">Chaperone</keyword>
<dbReference type="InterPro" id="IPR003959">
    <property type="entry name" value="ATPase_AAA_core"/>
</dbReference>
<dbReference type="InterPro" id="IPR036628">
    <property type="entry name" value="Clp_N_dom_sf"/>
</dbReference>
<feature type="coiled-coil region" evidence="11">
    <location>
        <begin position="414"/>
        <end position="535"/>
    </location>
</feature>
<dbReference type="InterPro" id="IPR003593">
    <property type="entry name" value="AAA+_ATPase"/>
</dbReference>
<keyword evidence="6 11" id="KW-0175">Coiled coil</keyword>
<dbReference type="CDD" id="cd00009">
    <property type="entry name" value="AAA"/>
    <property type="match status" value="1"/>
</dbReference>
<dbReference type="RefSeq" id="WP_185373127.1">
    <property type="nucleotide sequence ID" value="NZ_JAARRM010000002.1"/>
</dbReference>
<feature type="coiled-coil region" evidence="11">
    <location>
        <begin position="49"/>
        <end position="105"/>
    </location>
</feature>
<evidence type="ECO:0000259" key="12">
    <source>
        <dbReference type="PROSITE" id="PS51903"/>
    </source>
</evidence>
<dbReference type="InterPro" id="IPR050130">
    <property type="entry name" value="ClpA_ClpB"/>
</dbReference>
<dbReference type="FunFam" id="3.40.50.300:FF:000010">
    <property type="entry name" value="Chaperone clpB 1, putative"/>
    <property type="match status" value="1"/>
</dbReference>
<dbReference type="PROSITE" id="PS00870">
    <property type="entry name" value="CLPAB_1"/>
    <property type="match status" value="1"/>
</dbReference>
<evidence type="ECO:0000256" key="1">
    <source>
        <dbReference type="ARBA" id="ARBA00004496"/>
    </source>
</evidence>
<dbReference type="AlphaFoldDB" id="A0A841ZKT2"/>
<evidence type="ECO:0000313" key="14">
    <source>
        <dbReference type="Proteomes" id="UP000559885"/>
    </source>
</evidence>
<dbReference type="Pfam" id="PF07724">
    <property type="entry name" value="AAA_2"/>
    <property type="match status" value="1"/>
</dbReference>
<dbReference type="EMBL" id="JAARRM010000002">
    <property type="protein sequence ID" value="MBC1521299.1"/>
    <property type="molecule type" value="Genomic_DNA"/>
</dbReference>
<dbReference type="InterPro" id="IPR004176">
    <property type="entry name" value="Clp_R_N"/>
</dbReference>
<dbReference type="SUPFAM" id="SSF81923">
    <property type="entry name" value="Double Clp-N motif"/>
    <property type="match status" value="1"/>
</dbReference>
<dbReference type="SMART" id="SM00382">
    <property type="entry name" value="AAA"/>
    <property type="match status" value="2"/>
</dbReference>
<organism evidence="13 14">
    <name type="scientific">Listeria aquatica</name>
    <dbReference type="NCBI Taxonomy" id="1494960"/>
    <lineage>
        <taxon>Bacteria</taxon>
        <taxon>Bacillati</taxon>
        <taxon>Bacillota</taxon>
        <taxon>Bacilli</taxon>
        <taxon>Bacillales</taxon>
        <taxon>Listeriaceae</taxon>
        <taxon>Listeria</taxon>
    </lineage>
</organism>
<dbReference type="GO" id="GO:0005737">
    <property type="term" value="C:cytoplasm"/>
    <property type="evidence" value="ECO:0007669"/>
    <property type="project" value="UniProtKB-SubCell"/>
</dbReference>
<name>A0A841ZKT2_9LIST</name>
<dbReference type="GO" id="GO:0034605">
    <property type="term" value="P:cellular response to heat"/>
    <property type="evidence" value="ECO:0007669"/>
    <property type="project" value="TreeGrafter"/>
</dbReference>
<evidence type="ECO:0000256" key="7">
    <source>
        <dbReference type="ARBA" id="ARBA00023186"/>
    </source>
</evidence>
<dbReference type="InterPro" id="IPR028299">
    <property type="entry name" value="ClpA/B_CS2"/>
</dbReference>
<dbReference type="InterPro" id="IPR018368">
    <property type="entry name" value="ClpA/B_CS1"/>
</dbReference>
<comment type="caution">
    <text evidence="13">The sequence shown here is derived from an EMBL/GenBank/DDBJ whole genome shotgun (WGS) entry which is preliminary data.</text>
</comment>
<dbReference type="PANTHER" id="PTHR11638">
    <property type="entry name" value="ATP-DEPENDENT CLP PROTEASE"/>
    <property type="match status" value="1"/>
</dbReference>
<dbReference type="Pfam" id="PF17871">
    <property type="entry name" value="AAA_lid_9"/>
    <property type="match status" value="1"/>
</dbReference>
<keyword evidence="11" id="KW-0963">Cytoplasm</keyword>
<comment type="subunit">
    <text evidence="11">Homohexamer; The oligomerization is ATP-dependent.</text>
</comment>
<gene>
    <name evidence="11 13" type="primary">clpB</name>
    <name evidence="13" type="ORF">HB912_06540</name>
</gene>
<evidence type="ECO:0000256" key="10">
    <source>
        <dbReference type="RuleBase" id="RU004432"/>
    </source>
</evidence>
<dbReference type="CDD" id="cd19499">
    <property type="entry name" value="RecA-like_ClpB_Hsp104-like"/>
    <property type="match status" value="1"/>
</dbReference>
<comment type="subcellular location">
    <subcellularLocation>
        <location evidence="1 11">Cytoplasm</location>
    </subcellularLocation>
</comment>
<dbReference type="NCBIfam" id="TIGR03346">
    <property type="entry name" value="chaperone_ClpB"/>
    <property type="match status" value="1"/>
</dbReference>
<dbReference type="InterPro" id="IPR001270">
    <property type="entry name" value="ClpA/B"/>
</dbReference>
<sequence length="865" mass="97469">MEMQKFTQQVQETIAEAQKLAVEKEHQAIDVAHVFKILLQESDFAKRVYEVAEVDTEKLNQKVDEELDKIPAVMGTSVKYGESMSNELYQLIIRAEEEEKELQDEFISTEHLLLAVMEQKENPVTKEILAEGKTKKTILDAVQAIRGGKRVTSQNAEENYEALSKYGRDLVAEVRSGKLDPVIGRDTEIRNVIRILSRKTKNNPVLIGEPGVGKTAIVEGLAQRIVRKDVPEGLKDKTIISLDLGSLIAGAKYRGEFEERLKAVLQEVKESDGQILLFIDEIHTIVGAGKTEGAMDAGNMLKPMLARGELHCIGATTLDEYRQYIEKDAALERRFQKVLVPEPTVEDTVSILRGLKERFEIHHGVNIHDNALVAAATLSNRYITDRFLPDKAIDLIDEACATIRVEIDSMPSELDEVTRKVMQLEIEEAALKEEKDPASERRLEMLQRELADYKEEANKMKSKWENEKGEIGKIREMREQIDAMRHELEEAENNYDLTRAAELRHGKIPAAEKELAELEKQNREKTQNEDRLLQEAVTENEIAEIIGRWTGIPVTKLVEGEREKLLKLSDALHEKVIGQDQAVDLVSDAVLRARAGIKDPKRPIGSFIFLGPTGVGKTELAKALAYNMFDSEDHMIRIDMSEYMEKHSVSRLVGAPPGYVGYEEGGQLTEAVRRNPYSIILLDEIEKAHPDVFNILLQVLDDGRITDSQGRMVDFKNTVIIMTSNIGSTMLLERAENGEISDELEQDVLATLEASFKPEFLNRVDDIILFKPLTLENIKGIVEKLVDELQDRLEAQEIHIAISDEAKSFIAEEAYDPVYGARPLKRYLVRHVETPLARAIVSGEVMPHSAVEIGLDNGVFTFNTK</sequence>
<dbReference type="InterPro" id="IPR027417">
    <property type="entry name" value="P-loop_NTPase"/>
</dbReference>
<protein>
    <recommendedName>
        <fullName evidence="11">Chaperone protein ClpB</fullName>
    </recommendedName>
</protein>
<proteinExistence type="inferred from homology"/>
<comment type="function">
    <text evidence="11">Part of a stress-induced multi-chaperone system, it is involved in the recovery of the cell from heat-induced damage, in cooperation with DnaK, DnaJ and GrpE.</text>
</comment>
<dbReference type="SMART" id="SM01086">
    <property type="entry name" value="ClpB_D2-small"/>
    <property type="match status" value="1"/>
</dbReference>
<dbReference type="GO" id="GO:0005524">
    <property type="term" value="F:ATP binding"/>
    <property type="evidence" value="ECO:0007669"/>
    <property type="project" value="UniProtKB-UniRule"/>
</dbReference>
<dbReference type="Pfam" id="PF00004">
    <property type="entry name" value="AAA"/>
    <property type="match status" value="1"/>
</dbReference>
<dbReference type="Gene3D" id="1.10.1780.10">
    <property type="entry name" value="Clp, N-terminal domain"/>
    <property type="match status" value="1"/>
</dbReference>
<dbReference type="PRINTS" id="PR00300">
    <property type="entry name" value="CLPPROTEASEA"/>
</dbReference>
<dbReference type="Pfam" id="PF02861">
    <property type="entry name" value="Clp_N"/>
    <property type="match status" value="1"/>
</dbReference>
<dbReference type="GO" id="GO:0016887">
    <property type="term" value="F:ATP hydrolysis activity"/>
    <property type="evidence" value="ECO:0007669"/>
    <property type="project" value="InterPro"/>
</dbReference>
<dbReference type="FunFam" id="3.40.50.300:FF:000120">
    <property type="entry name" value="ATP-dependent chaperone ClpB"/>
    <property type="match status" value="1"/>
</dbReference>
<dbReference type="PANTHER" id="PTHR11638:SF18">
    <property type="entry name" value="HEAT SHOCK PROTEIN 104"/>
    <property type="match status" value="1"/>
</dbReference>
<dbReference type="InterPro" id="IPR019489">
    <property type="entry name" value="Clp_ATPase_C"/>
</dbReference>
<feature type="domain" description="Clp R" evidence="12">
    <location>
        <begin position="3"/>
        <end position="148"/>
    </location>
</feature>
<dbReference type="Proteomes" id="UP000559885">
    <property type="component" value="Unassembled WGS sequence"/>
</dbReference>
<evidence type="ECO:0000256" key="2">
    <source>
        <dbReference type="ARBA" id="ARBA00008675"/>
    </source>
</evidence>
<dbReference type="Pfam" id="PF10431">
    <property type="entry name" value="ClpB_D2-small"/>
    <property type="match status" value="1"/>
</dbReference>
<comment type="subunit">
    <text evidence="8">Homohexamer. The oligomerization is ATP-dependent.</text>
</comment>
<keyword evidence="5 10" id="KW-0067">ATP-binding</keyword>
<evidence type="ECO:0000256" key="5">
    <source>
        <dbReference type="ARBA" id="ARBA00022840"/>
    </source>
</evidence>
<dbReference type="InterPro" id="IPR041546">
    <property type="entry name" value="ClpA/ClpB_AAA_lid"/>
</dbReference>
<dbReference type="PROSITE" id="PS00871">
    <property type="entry name" value="CLPAB_2"/>
    <property type="match status" value="1"/>
</dbReference>
<evidence type="ECO:0000256" key="4">
    <source>
        <dbReference type="ARBA" id="ARBA00022741"/>
    </source>
</evidence>
<evidence type="ECO:0000256" key="11">
    <source>
        <dbReference type="RuleBase" id="RU362034"/>
    </source>
</evidence>
<evidence type="ECO:0000256" key="3">
    <source>
        <dbReference type="ARBA" id="ARBA00022737"/>
    </source>
</evidence>
<comment type="similarity">
    <text evidence="2 10">Belongs to the ClpA/ClpB family.</text>
</comment>
<evidence type="ECO:0000256" key="6">
    <source>
        <dbReference type="ARBA" id="ARBA00023054"/>
    </source>
</evidence>
<keyword evidence="3 9" id="KW-0677">Repeat</keyword>
<dbReference type="Gene3D" id="1.10.8.60">
    <property type="match status" value="1"/>
</dbReference>
<evidence type="ECO:0000313" key="13">
    <source>
        <dbReference type="EMBL" id="MBC1521299.1"/>
    </source>
</evidence>
<dbReference type="GO" id="GO:0042026">
    <property type="term" value="P:protein refolding"/>
    <property type="evidence" value="ECO:0007669"/>
    <property type="project" value="UniProtKB-UniRule"/>
</dbReference>
<dbReference type="FunFam" id="3.40.50.300:FF:000025">
    <property type="entry name" value="ATP-dependent Clp protease subunit"/>
    <property type="match status" value="1"/>
</dbReference>
<dbReference type="Gene3D" id="3.40.50.300">
    <property type="entry name" value="P-loop containing nucleotide triphosphate hydrolases"/>
    <property type="match status" value="3"/>
</dbReference>
<dbReference type="PROSITE" id="PS51903">
    <property type="entry name" value="CLP_R"/>
    <property type="match status" value="1"/>
</dbReference>
<accession>A0A841ZKT2</accession>
<dbReference type="SUPFAM" id="SSF52540">
    <property type="entry name" value="P-loop containing nucleoside triphosphate hydrolases"/>
    <property type="match status" value="2"/>
</dbReference>
<evidence type="ECO:0000256" key="8">
    <source>
        <dbReference type="ARBA" id="ARBA00026057"/>
    </source>
</evidence>
<keyword evidence="4 10" id="KW-0547">Nucleotide-binding</keyword>
<keyword evidence="11" id="KW-0346">Stress response</keyword>